<sequence length="232" mass="26210">MQVNTPQKIRVVLLDDHPMIRLSFDIAARREPDMEVVASFSQSKDLLQWLSSHRADVLVLDYILEGHEVDGLTLIKQILARYPDQRILLSSSMESLAVIHAALLAGVKGYINKREDISRYFHAVRQVAAGKCYLSAEQEAGLLQLPARRKNSASLDARFGDDALPVSRLLALLTPRESEILRLFLDGLTVQQISDKLKRSRKTISCHKQSGMKKLGIASDPELFKYREDLFK</sequence>
<evidence type="ECO:0000256" key="3">
    <source>
        <dbReference type="ARBA" id="ARBA00023125"/>
    </source>
</evidence>
<evidence type="ECO:0000256" key="2">
    <source>
        <dbReference type="ARBA" id="ARBA00023012"/>
    </source>
</evidence>
<dbReference type="InterPro" id="IPR058245">
    <property type="entry name" value="NreC/VraR/RcsB-like_REC"/>
</dbReference>
<dbReference type="RefSeq" id="WP_039291001.1">
    <property type="nucleotide sequence ID" value="NZ_CP009458.1"/>
</dbReference>
<dbReference type="GO" id="GO:0006355">
    <property type="term" value="P:regulation of DNA-templated transcription"/>
    <property type="evidence" value="ECO:0007669"/>
    <property type="project" value="InterPro"/>
</dbReference>
<accession>A0AAN0VTK0</accession>
<dbReference type="SMART" id="SM00421">
    <property type="entry name" value="HTH_LUXR"/>
    <property type="match status" value="1"/>
</dbReference>
<dbReference type="SUPFAM" id="SSF46894">
    <property type="entry name" value="C-terminal effector domain of the bipartite response regulators"/>
    <property type="match status" value="1"/>
</dbReference>
<protein>
    <submittedName>
        <fullName evidence="7">LuxR family transcriptional regulator</fullName>
    </submittedName>
</protein>
<evidence type="ECO:0000313" key="7">
    <source>
        <dbReference type="EMBL" id="AIR61152.1"/>
    </source>
</evidence>
<name>A0AAN0VTK0_9ENTR</name>
<dbReference type="CDD" id="cd17535">
    <property type="entry name" value="REC_NarL-like"/>
    <property type="match status" value="1"/>
</dbReference>
<dbReference type="EMBL" id="CP009458">
    <property type="protein sequence ID" value="AIR61152.1"/>
    <property type="molecule type" value="Genomic_DNA"/>
</dbReference>
<proteinExistence type="predicted"/>
<dbReference type="Proteomes" id="UP000029516">
    <property type="component" value="Chromosome"/>
</dbReference>
<dbReference type="InterPro" id="IPR036388">
    <property type="entry name" value="WH-like_DNA-bd_sf"/>
</dbReference>
<evidence type="ECO:0000256" key="4">
    <source>
        <dbReference type="PROSITE-ProRule" id="PRU00169"/>
    </source>
</evidence>
<keyword evidence="2" id="KW-0902">Two-component regulatory system</keyword>
<dbReference type="GO" id="GO:0003677">
    <property type="term" value="F:DNA binding"/>
    <property type="evidence" value="ECO:0007669"/>
    <property type="project" value="UniProtKB-KW"/>
</dbReference>
<dbReference type="Pfam" id="PF00196">
    <property type="entry name" value="GerE"/>
    <property type="match status" value="1"/>
</dbReference>
<dbReference type="SUPFAM" id="SSF52172">
    <property type="entry name" value="CheY-like"/>
    <property type="match status" value="1"/>
</dbReference>
<dbReference type="InterPro" id="IPR011006">
    <property type="entry name" value="CheY-like_superfamily"/>
</dbReference>
<dbReference type="InterPro" id="IPR016032">
    <property type="entry name" value="Sig_transdc_resp-reg_C-effctor"/>
</dbReference>
<dbReference type="PROSITE" id="PS50043">
    <property type="entry name" value="HTH_LUXR_2"/>
    <property type="match status" value="1"/>
</dbReference>
<reference evidence="7 8" key="1">
    <citation type="submission" date="2014-09" db="EMBL/GenBank/DDBJ databases">
        <authorList>
            <person name="Chan K.-G."/>
        </authorList>
    </citation>
    <scope>NUCLEOTIDE SEQUENCE [LARGE SCALE GENOMIC DNA]</scope>
    <source>
        <strain evidence="7 8">M006</strain>
    </source>
</reference>
<feature type="domain" description="HTH luxR-type" evidence="5">
    <location>
        <begin position="166"/>
        <end position="231"/>
    </location>
</feature>
<evidence type="ECO:0000259" key="5">
    <source>
        <dbReference type="PROSITE" id="PS50043"/>
    </source>
</evidence>
<dbReference type="Pfam" id="PF00072">
    <property type="entry name" value="Response_reg"/>
    <property type="match status" value="1"/>
</dbReference>
<dbReference type="PANTHER" id="PTHR43214">
    <property type="entry name" value="TWO-COMPONENT RESPONSE REGULATOR"/>
    <property type="match status" value="1"/>
</dbReference>
<dbReference type="PANTHER" id="PTHR43214:SF17">
    <property type="entry name" value="TRANSCRIPTIONAL REGULATORY PROTEIN RCSB"/>
    <property type="match status" value="1"/>
</dbReference>
<keyword evidence="3" id="KW-0238">DNA-binding</keyword>
<gene>
    <name evidence="7" type="ORF">LH23_10900</name>
</gene>
<feature type="domain" description="Response regulatory" evidence="6">
    <location>
        <begin position="10"/>
        <end position="128"/>
    </location>
</feature>
<dbReference type="Gene3D" id="1.10.10.10">
    <property type="entry name" value="Winged helix-like DNA-binding domain superfamily/Winged helix DNA-binding domain"/>
    <property type="match status" value="1"/>
</dbReference>
<keyword evidence="1 4" id="KW-0597">Phosphoprotein</keyword>
<organism evidence="7 8">
    <name type="scientific">Cedecea neteri</name>
    <dbReference type="NCBI Taxonomy" id="158822"/>
    <lineage>
        <taxon>Bacteria</taxon>
        <taxon>Pseudomonadati</taxon>
        <taxon>Pseudomonadota</taxon>
        <taxon>Gammaproteobacteria</taxon>
        <taxon>Enterobacterales</taxon>
        <taxon>Enterobacteriaceae</taxon>
        <taxon>Cedecea</taxon>
    </lineage>
</organism>
<dbReference type="InterPro" id="IPR000792">
    <property type="entry name" value="Tscrpt_reg_LuxR_C"/>
</dbReference>
<feature type="modified residue" description="4-aspartylphosphate" evidence="4">
    <location>
        <position position="61"/>
    </location>
</feature>
<dbReference type="KEGG" id="cem:LH23_10900"/>
<dbReference type="PRINTS" id="PR00038">
    <property type="entry name" value="HTHLUXR"/>
</dbReference>
<evidence type="ECO:0000256" key="1">
    <source>
        <dbReference type="ARBA" id="ARBA00022553"/>
    </source>
</evidence>
<dbReference type="PROSITE" id="PS50110">
    <property type="entry name" value="RESPONSE_REGULATORY"/>
    <property type="match status" value="1"/>
</dbReference>
<dbReference type="CDD" id="cd06170">
    <property type="entry name" value="LuxR_C_like"/>
    <property type="match status" value="1"/>
</dbReference>
<dbReference type="SMART" id="SM00448">
    <property type="entry name" value="REC"/>
    <property type="match status" value="1"/>
</dbReference>
<dbReference type="InterPro" id="IPR039420">
    <property type="entry name" value="WalR-like"/>
</dbReference>
<dbReference type="GO" id="GO:0000160">
    <property type="term" value="P:phosphorelay signal transduction system"/>
    <property type="evidence" value="ECO:0007669"/>
    <property type="project" value="InterPro"/>
</dbReference>
<dbReference type="InterPro" id="IPR001789">
    <property type="entry name" value="Sig_transdc_resp-reg_receiver"/>
</dbReference>
<dbReference type="AlphaFoldDB" id="A0AAN0VTK0"/>
<evidence type="ECO:0000313" key="8">
    <source>
        <dbReference type="Proteomes" id="UP000029516"/>
    </source>
</evidence>
<dbReference type="Gene3D" id="3.40.50.2300">
    <property type="match status" value="1"/>
</dbReference>
<evidence type="ECO:0000259" key="6">
    <source>
        <dbReference type="PROSITE" id="PS50110"/>
    </source>
</evidence>